<sequence>MQEILMNSLSAKERYKLLSGSIVPRPIAFVTTNSTEADVVNAAPFSFFSMLSGDPPLVSIAVGRRAGVMKDTARNALESKELVIHIVSKEIVEAMNQTAATLESDKSELDLTSLQLIKSSRVTVPAIKEAKIRFECTLESHLPTKNDAGTEVSFDLLIARVLCVHIDDSVYDKEHNYVLADQLKPVARLSGPNYATLGKTYSMKRPD</sequence>
<evidence type="ECO:0000256" key="2">
    <source>
        <dbReference type="ARBA" id="ARBA00022630"/>
    </source>
</evidence>
<gene>
    <name evidence="6" type="ORF">JOC54_004646</name>
</gene>
<dbReference type="SUPFAM" id="SSF50475">
    <property type="entry name" value="FMN-binding split barrel"/>
    <property type="match status" value="1"/>
</dbReference>
<dbReference type="RefSeq" id="WP_204469397.1">
    <property type="nucleotide sequence ID" value="NZ_JAFBCV010000031.1"/>
</dbReference>
<dbReference type="Pfam" id="PF01613">
    <property type="entry name" value="Flavin_Reduct"/>
    <property type="match status" value="1"/>
</dbReference>
<dbReference type="EMBL" id="JAFBCV010000031">
    <property type="protein sequence ID" value="MBM7841342.1"/>
    <property type="molecule type" value="Genomic_DNA"/>
</dbReference>
<evidence type="ECO:0000313" key="7">
    <source>
        <dbReference type="Proteomes" id="UP001179280"/>
    </source>
</evidence>
<dbReference type="InterPro" id="IPR012349">
    <property type="entry name" value="Split_barrel_FMN-bd"/>
</dbReference>
<evidence type="ECO:0000256" key="3">
    <source>
        <dbReference type="ARBA" id="ARBA00022643"/>
    </source>
</evidence>
<dbReference type="PANTHER" id="PTHR33798">
    <property type="entry name" value="FLAVOPROTEIN OXYGENASE"/>
    <property type="match status" value="1"/>
</dbReference>
<proteinExistence type="inferred from homology"/>
<dbReference type="InterPro" id="IPR002563">
    <property type="entry name" value="Flavin_Rdtase-like_dom"/>
</dbReference>
<feature type="domain" description="Flavin reductase like" evidence="5">
    <location>
        <begin position="20"/>
        <end position="173"/>
    </location>
</feature>
<evidence type="ECO:0000256" key="1">
    <source>
        <dbReference type="ARBA" id="ARBA00001917"/>
    </source>
</evidence>
<accession>A0ABS2T0N0</accession>
<comment type="caution">
    <text evidence="6">The sequence shown here is derived from an EMBL/GenBank/DDBJ whole genome shotgun (WGS) entry which is preliminary data.</text>
</comment>
<reference evidence="6" key="1">
    <citation type="submission" date="2021-01" db="EMBL/GenBank/DDBJ databases">
        <title>Genomic Encyclopedia of Type Strains, Phase IV (KMG-IV): sequencing the most valuable type-strain genomes for metagenomic binning, comparative biology and taxonomic classification.</title>
        <authorList>
            <person name="Goeker M."/>
        </authorList>
    </citation>
    <scope>NUCLEOTIDE SEQUENCE</scope>
    <source>
        <strain evidence="6">DSM 21943</strain>
    </source>
</reference>
<organism evidence="6 7">
    <name type="scientific">Shouchella xiaoxiensis</name>
    <dbReference type="NCBI Taxonomy" id="766895"/>
    <lineage>
        <taxon>Bacteria</taxon>
        <taxon>Bacillati</taxon>
        <taxon>Bacillota</taxon>
        <taxon>Bacilli</taxon>
        <taxon>Bacillales</taxon>
        <taxon>Bacillaceae</taxon>
        <taxon>Shouchella</taxon>
    </lineage>
</organism>
<dbReference type="Gene3D" id="2.30.110.10">
    <property type="entry name" value="Electron Transport, Fmn-binding Protein, Chain A"/>
    <property type="match status" value="1"/>
</dbReference>
<name>A0ABS2T0N0_9BACI</name>
<keyword evidence="7" id="KW-1185">Reference proteome</keyword>
<evidence type="ECO:0000313" key="6">
    <source>
        <dbReference type="EMBL" id="MBM7841342.1"/>
    </source>
</evidence>
<keyword evidence="2" id="KW-0285">Flavoprotein</keyword>
<evidence type="ECO:0000259" key="5">
    <source>
        <dbReference type="SMART" id="SM00903"/>
    </source>
</evidence>
<dbReference type="SMART" id="SM00903">
    <property type="entry name" value="Flavin_Reduct"/>
    <property type="match status" value="1"/>
</dbReference>
<comment type="similarity">
    <text evidence="4">Belongs to the flavoredoxin family.</text>
</comment>
<comment type="cofactor">
    <cofactor evidence="1">
        <name>FMN</name>
        <dbReference type="ChEBI" id="CHEBI:58210"/>
    </cofactor>
</comment>
<keyword evidence="3" id="KW-0288">FMN</keyword>
<dbReference type="PANTHER" id="PTHR33798:SF5">
    <property type="entry name" value="FLAVIN REDUCTASE LIKE DOMAIN-CONTAINING PROTEIN"/>
    <property type="match status" value="1"/>
</dbReference>
<protein>
    <submittedName>
        <fullName evidence="6">Flavin reductase (DIM6/NTAB) family NADH-FMN oxidoreductase RutF</fullName>
    </submittedName>
</protein>
<evidence type="ECO:0000256" key="4">
    <source>
        <dbReference type="ARBA" id="ARBA00038054"/>
    </source>
</evidence>
<dbReference type="Proteomes" id="UP001179280">
    <property type="component" value="Unassembled WGS sequence"/>
</dbReference>